<evidence type="ECO:0000256" key="11">
    <source>
        <dbReference type="ARBA" id="ARBA00023004"/>
    </source>
</evidence>
<dbReference type="KEGG" id="ntg:NSCAC_1122"/>
<comment type="function">
    <text evidence="14">Specifically methylates position 2 of adenine 2503 in 23S rRNA and position 2 of adenine 37 in tRNAs. m2A2503 modification seems to play a crucial role in the proofreading step occurring at the peptidyl transferase center and thus would serve to optimize ribosomal fidelity.</text>
</comment>
<dbReference type="SFLD" id="SFLDS00029">
    <property type="entry name" value="Radical_SAM"/>
    <property type="match status" value="1"/>
</dbReference>
<dbReference type="InterPro" id="IPR027492">
    <property type="entry name" value="RNA_MTrfase_RlmN"/>
</dbReference>
<dbReference type="EC" id="2.1.1.192" evidence="14"/>
<feature type="domain" description="Radical SAM core" evidence="15">
    <location>
        <begin position="100"/>
        <end position="335"/>
    </location>
</feature>
<evidence type="ECO:0000259" key="15">
    <source>
        <dbReference type="PROSITE" id="PS51918"/>
    </source>
</evidence>
<evidence type="ECO:0000256" key="2">
    <source>
        <dbReference type="ARBA" id="ARBA00007544"/>
    </source>
</evidence>
<keyword evidence="17" id="KW-1185">Reference proteome</keyword>
<feature type="active site" description="S-methylcysteine intermediate" evidence="14">
    <location>
        <position position="341"/>
    </location>
</feature>
<dbReference type="InterPro" id="IPR004383">
    <property type="entry name" value="rRNA_lsu_MTrfase_RlmN/Cfr"/>
</dbReference>
<keyword evidence="10 14" id="KW-0479">Metal-binding</keyword>
<dbReference type="PIRSF" id="PIRSF006004">
    <property type="entry name" value="CHP00048"/>
    <property type="match status" value="1"/>
</dbReference>
<keyword evidence="9 14" id="KW-0819">tRNA processing</keyword>
<dbReference type="Gene3D" id="1.10.150.530">
    <property type="match status" value="1"/>
</dbReference>
<name>A0A7G1Q9Z1_9GAMM</name>
<dbReference type="RefSeq" id="WP_197743844.1">
    <property type="nucleotide sequence ID" value="NZ_LR778175.1"/>
</dbReference>
<dbReference type="GO" id="GO:0000049">
    <property type="term" value="F:tRNA binding"/>
    <property type="evidence" value="ECO:0007669"/>
    <property type="project" value="UniProtKB-UniRule"/>
</dbReference>
<keyword evidence="11 14" id="KW-0408">Iron</keyword>
<dbReference type="GO" id="GO:0046872">
    <property type="term" value="F:metal ion binding"/>
    <property type="evidence" value="ECO:0007669"/>
    <property type="project" value="UniProtKB-KW"/>
</dbReference>
<evidence type="ECO:0000256" key="6">
    <source>
        <dbReference type="ARBA" id="ARBA00022603"/>
    </source>
</evidence>
<dbReference type="InterPro" id="IPR013785">
    <property type="entry name" value="Aldolase_TIM"/>
</dbReference>
<comment type="miscellaneous">
    <text evidence="14">Reaction proceeds by a ping-pong mechanism involving intermediate methylation of a conserved cysteine residue.</text>
</comment>
<dbReference type="FunFam" id="3.20.20.70:FF:000008">
    <property type="entry name" value="Dual-specificity RNA methyltransferase RlmN"/>
    <property type="match status" value="1"/>
</dbReference>
<dbReference type="Pfam" id="PF04055">
    <property type="entry name" value="Radical_SAM"/>
    <property type="match status" value="1"/>
</dbReference>
<dbReference type="InterPro" id="IPR048641">
    <property type="entry name" value="RlmN_N"/>
</dbReference>
<evidence type="ECO:0000256" key="14">
    <source>
        <dbReference type="HAMAP-Rule" id="MF_01849"/>
    </source>
</evidence>
<dbReference type="FunFam" id="1.10.150.530:FF:000003">
    <property type="entry name" value="Dual-specificity RNA methyltransferase RlmN"/>
    <property type="match status" value="1"/>
</dbReference>
<evidence type="ECO:0000256" key="1">
    <source>
        <dbReference type="ARBA" id="ARBA00004496"/>
    </source>
</evidence>
<organism evidence="16 17">
    <name type="scientific">Candidatus Nitrosacidococcus tergens</name>
    <dbReference type="NCBI Taxonomy" id="553981"/>
    <lineage>
        <taxon>Bacteria</taxon>
        <taxon>Pseudomonadati</taxon>
        <taxon>Pseudomonadota</taxon>
        <taxon>Gammaproteobacteria</taxon>
        <taxon>Chromatiales</taxon>
        <taxon>Chromatiaceae</taxon>
        <taxon>Candidatus Nitrosacidococcus</taxon>
    </lineage>
</organism>
<dbReference type="GO" id="GO:0051539">
    <property type="term" value="F:4 iron, 4 sulfur cluster binding"/>
    <property type="evidence" value="ECO:0007669"/>
    <property type="project" value="UniProtKB-UniRule"/>
</dbReference>
<evidence type="ECO:0000256" key="9">
    <source>
        <dbReference type="ARBA" id="ARBA00022694"/>
    </source>
</evidence>
<gene>
    <name evidence="16" type="primary">yfgB</name>
    <name evidence="14" type="synonym">rlmN</name>
    <name evidence="16" type="ORF">NSCAC_1122</name>
</gene>
<keyword evidence="8 14" id="KW-0949">S-adenosyl-L-methionine</keyword>
<feature type="binding site" evidence="14">
    <location>
        <position position="199"/>
    </location>
    <ligand>
        <name>S-adenosyl-L-methionine</name>
        <dbReference type="ChEBI" id="CHEBI:59789"/>
    </ligand>
</feature>
<keyword evidence="12 14" id="KW-0411">Iron-sulfur</keyword>
<dbReference type="SUPFAM" id="SSF102114">
    <property type="entry name" value="Radical SAM enzymes"/>
    <property type="match status" value="1"/>
</dbReference>
<dbReference type="HAMAP" id="MF_01849">
    <property type="entry name" value="RNA_methyltr_RlmN"/>
    <property type="match status" value="1"/>
</dbReference>
<reference evidence="16 17" key="1">
    <citation type="submission" date="2020-03" db="EMBL/GenBank/DDBJ databases">
        <authorList>
            <person name="Picone N."/>
        </authorList>
    </citation>
    <scope>NUCLEOTIDE SEQUENCE [LARGE SCALE GENOMIC DNA]</scope>
    <source>
        <strain evidence="16">NSCAC1</strain>
    </source>
</reference>
<evidence type="ECO:0000256" key="13">
    <source>
        <dbReference type="ARBA" id="ARBA00023157"/>
    </source>
</evidence>
<dbReference type="NCBIfam" id="TIGR00048">
    <property type="entry name" value="rRNA_mod_RlmN"/>
    <property type="match status" value="1"/>
</dbReference>
<evidence type="ECO:0000256" key="12">
    <source>
        <dbReference type="ARBA" id="ARBA00023014"/>
    </source>
</evidence>
<dbReference type="SFLD" id="SFLDG01062">
    <property type="entry name" value="methyltransferase_(Class_A)"/>
    <property type="match status" value="1"/>
</dbReference>
<comment type="cofactor">
    <cofactor evidence="14">
        <name>[4Fe-4S] cluster</name>
        <dbReference type="ChEBI" id="CHEBI:49883"/>
    </cofactor>
    <text evidence="14">Binds 1 [4Fe-4S] cluster. The cluster is coordinated with 3 cysteines and an exchangeable S-adenosyl-L-methionine.</text>
</comment>
<dbReference type="GO" id="GO:0070040">
    <property type="term" value="F:rRNA (adenine(2503)-C2-)-methyltransferase activity"/>
    <property type="evidence" value="ECO:0007669"/>
    <property type="project" value="UniProtKB-UniRule"/>
</dbReference>
<dbReference type="Proteomes" id="UP000516072">
    <property type="component" value="Chromosome"/>
</dbReference>
<accession>A0A7G1Q9Z1</accession>
<evidence type="ECO:0000256" key="3">
    <source>
        <dbReference type="ARBA" id="ARBA00022485"/>
    </source>
</evidence>
<dbReference type="GO" id="GO:0030488">
    <property type="term" value="P:tRNA methylation"/>
    <property type="evidence" value="ECO:0007669"/>
    <property type="project" value="UniProtKB-UniRule"/>
</dbReference>
<feature type="binding site" evidence="14">
    <location>
        <position position="118"/>
    </location>
    <ligand>
        <name>[4Fe-4S] cluster</name>
        <dbReference type="ChEBI" id="CHEBI:49883"/>
        <note>4Fe-4S-S-AdoMet</note>
    </ligand>
</feature>
<dbReference type="InterPro" id="IPR040072">
    <property type="entry name" value="Methyltransferase_A"/>
</dbReference>
<evidence type="ECO:0000256" key="8">
    <source>
        <dbReference type="ARBA" id="ARBA00022691"/>
    </source>
</evidence>
<dbReference type="InterPro" id="IPR058240">
    <property type="entry name" value="rSAM_sf"/>
</dbReference>
<feature type="binding site" evidence="14">
    <location>
        <position position="121"/>
    </location>
    <ligand>
        <name>[4Fe-4S] cluster</name>
        <dbReference type="ChEBI" id="CHEBI:49883"/>
        <note>4Fe-4S-S-AdoMet</note>
    </ligand>
</feature>
<dbReference type="PANTHER" id="PTHR30544">
    <property type="entry name" value="23S RRNA METHYLTRANSFERASE"/>
    <property type="match status" value="1"/>
</dbReference>
<comment type="catalytic activity">
    <reaction evidence="14">
        <text>adenosine(2503) in 23S rRNA + 2 reduced [2Fe-2S]-[ferredoxin] + 2 S-adenosyl-L-methionine = 2-methyladenosine(2503) in 23S rRNA + 5'-deoxyadenosine + L-methionine + 2 oxidized [2Fe-2S]-[ferredoxin] + S-adenosyl-L-homocysteine</text>
        <dbReference type="Rhea" id="RHEA:42916"/>
        <dbReference type="Rhea" id="RHEA-COMP:10000"/>
        <dbReference type="Rhea" id="RHEA-COMP:10001"/>
        <dbReference type="Rhea" id="RHEA-COMP:10152"/>
        <dbReference type="Rhea" id="RHEA-COMP:10282"/>
        <dbReference type="ChEBI" id="CHEBI:17319"/>
        <dbReference type="ChEBI" id="CHEBI:33737"/>
        <dbReference type="ChEBI" id="CHEBI:33738"/>
        <dbReference type="ChEBI" id="CHEBI:57844"/>
        <dbReference type="ChEBI" id="CHEBI:57856"/>
        <dbReference type="ChEBI" id="CHEBI:59789"/>
        <dbReference type="ChEBI" id="CHEBI:74411"/>
        <dbReference type="ChEBI" id="CHEBI:74497"/>
        <dbReference type="EC" id="2.1.1.192"/>
    </reaction>
</comment>
<dbReference type="InterPro" id="IPR007197">
    <property type="entry name" value="rSAM"/>
</dbReference>
<evidence type="ECO:0000256" key="7">
    <source>
        <dbReference type="ARBA" id="ARBA00022679"/>
    </source>
</evidence>
<dbReference type="GO" id="GO:0070475">
    <property type="term" value="P:rRNA base methylation"/>
    <property type="evidence" value="ECO:0007669"/>
    <property type="project" value="UniProtKB-UniRule"/>
</dbReference>
<evidence type="ECO:0000313" key="16">
    <source>
        <dbReference type="EMBL" id="CAB1276338.1"/>
    </source>
</evidence>
<dbReference type="CDD" id="cd01335">
    <property type="entry name" value="Radical_SAM"/>
    <property type="match status" value="1"/>
</dbReference>
<dbReference type="GO" id="GO:0002935">
    <property type="term" value="F:tRNA (adenine(37)-C2)-methyltransferase activity"/>
    <property type="evidence" value="ECO:0007669"/>
    <property type="project" value="UniProtKB-UniRule"/>
</dbReference>
<dbReference type="EMBL" id="LR778175">
    <property type="protein sequence ID" value="CAB1276338.1"/>
    <property type="molecule type" value="Genomic_DNA"/>
</dbReference>
<sequence length="356" mass="40298">MVNNPINIFDLDRIKLESFFINLGEKPFRARQVLNWIHQRFVTDYNQMTDLSRSLREKLAEYTVTDLPKIEHQYDSTDGTRKWLLRLSCGNCIETVFIPEENRGTLCISSQVGCILNCSFCSTGKQGFNRNLRTSEIIGQLWLANESLKQSKANSQAITNVVMMGMGEPLANFNNVVTAMNLILDDFSYGLSWRRVTLSTAGMVPGIDRLRVVCPVSLAISLHASDDKLRDVLVPINKQYPLQELLAACHRYVIGNNKRIITFEYVMLAGVNDSPYHAQQLAKLLKDFPAKVNLIPFNPFTNSLYQRSSMDVINVFREVLLKKGIVTVTRKTRGDDIAAACGQLAGQVKDRTHRFN</sequence>
<protein>
    <recommendedName>
        <fullName evidence="14">Dual-specificity RNA methyltransferase RlmN</fullName>
        <ecNumber evidence="14">2.1.1.192</ecNumber>
    </recommendedName>
    <alternativeName>
        <fullName evidence="14">23S rRNA (adenine(2503)-C(2))-methyltransferase</fullName>
    </alternativeName>
    <alternativeName>
        <fullName evidence="14">23S rRNA m2A2503 methyltransferase</fullName>
    </alternativeName>
    <alternativeName>
        <fullName evidence="14">Ribosomal RNA large subunit methyltransferase N</fullName>
    </alternativeName>
    <alternativeName>
        <fullName evidence="14">tRNA (adenine(37)-C(2))-methyltransferase</fullName>
    </alternativeName>
    <alternativeName>
        <fullName evidence="14">tRNA m2A37 methyltransferase</fullName>
    </alternativeName>
</protein>
<feature type="binding site" evidence="14">
    <location>
        <begin position="221"/>
        <end position="223"/>
    </location>
    <ligand>
        <name>S-adenosyl-L-methionine</name>
        <dbReference type="ChEBI" id="CHEBI:59789"/>
    </ligand>
</feature>
<feature type="binding site" evidence="14">
    <location>
        <position position="114"/>
    </location>
    <ligand>
        <name>[4Fe-4S] cluster</name>
        <dbReference type="ChEBI" id="CHEBI:49883"/>
        <note>4Fe-4S-S-AdoMet</note>
    </ligand>
</feature>
<comment type="catalytic activity">
    <reaction evidence="14">
        <text>adenosine(37) in tRNA + 2 reduced [2Fe-2S]-[ferredoxin] + 2 S-adenosyl-L-methionine = 2-methyladenosine(37) in tRNA + 5'-deoxyadenosine + L-methionine + 2 oxidized [2Fe-2S]-[ferredoxin] + S-adenosyl-L-homocysteine</text>
        <dbReference type="Rhea" id="RHEA:43332"/>
        <dbReference type="Rhea" id="RHEA-COMP:10000"/>
        <dbReference type="Rhea" id="RHEA-COMP:10001"/>
        <dbReference type="Rhea" id="RHEA-COMP:10162"/>
        <dbReference type="Rhea" id="RHEA-COMP:10485"/>
        <dbReference type="ChEBI" id="CHEBI:17319"/>
        <dbReference type="ChEBI" id="CHEBI:33737"/>
        <dbReference type="ChEBI" id="CHEBI:33738"/>
        <dbReference type="ChEBI" id="CHEBI:57844"/>
        <dbReference type="ChEBI" id="CHEBI:57856"/>
        <dbReference type="ChEBI" id="CHEBI:59789"/>
        <dbReference type="ChEBI" id="CHEBI:74411"/>
        <dbReference type="ChEBI" id="CHEBI:74497"/>
        <dbReference type="EC" id="2.1.1.192"/>
    </reaction>
</comment>
<dbReference type="PANTHER" id="PTHR30544:SF5">
    <property type="entry name" value="RADICAL SAM CORE DOMAIN-CONTAINING PROTEIN"/>
    <property type="match status" value="1"/>
</dbReference>
<evidence type="ECO:0000313" key="17">
    <source>
        <dbReference type="Proteomes" id="UP000516072"/>
    </source>
</evidence>
<dbReference type="GO" id="GO:0019843">
    <property type="term" value="F:rRNA binding"/>
    <property type="evidence" value="ECO:0007669"/>
    <property type="project" value="UniProtKB-UniRule"/>
</dbReference>
<feature type="active site" description="Proton acceptor" evidence="14">
    <location>
        <position position="94"/>
    </location>
</feature>
<evidence type="ECO:0000256" key="10">
    <source>
        <dbReference type="ARBA" id="ARBA00022723"/>
    </source>
</evidence>
<keyword evidence="4 14" id="KW-0963">Cytoplasm</keyword>
<comment type="subcellular location">
    <subcellularLocation>
        <location evidence="1 14">Cytoplasm</location>
    </subcellularLocation>
</comment>
<dbReference type="PROSITE" id="PS51918">
    <property type="entry name" value="RADICAL_SAM"/>
    <property type="match status" value="1"/>
</dbReference>
<dbReference type="AlphaFoldDB" id="A0A7G1Q9Z1"/>
<dbReference type="Pfam" id="PF21016">
    <property type="entry name" value="RlmN_N"/>
    <property type="match status" value="1"/>
</dbReference>
<proteinExistence type="inferred from homology"/>
<comment type="similarity">
    <text evidence="2 14">Belongs to the radical SAM superfamily. RlmN family.</text>
</comment>
<dbReference type="Gene3D" id="3.20.20.70">
    <property type="entry name" value="Aldolase class I"/>
    <property type="match status" value="1"/>
</dbReference>
<comment type="caution">
    <text evidence="14">Lacks conserved residue(s) required for the propagation of feature annotation.</text>
</comment>
<dbReference type="SFLD" id="SFLDF00275">
    <property type="entry name" value="adenosine_C2_methyltransferase"/>
    <property type="match status" value="1"/>
</dbReference>
<feature type="binding site" evidence="14">
    <location>
        <position position="298"/>
    </location>
    <ligand>
        <name>S-adenosyl-L-methionine</name>
        <dbReference type="ChEBI" id="CHEBI:59789"/>
    </ligand>
</feature>
<keyword evidence="3 14" id="KW-0004">4Fe-4S</keyword>
<keyword evidence="6 14" id="KW-0489">Methyltransferase</keyword>
<keyword evidence="5 14" id="KW-0698">rRNA processing</keyword>
<keyword evidence="13 14" id="KW-1015">Disulfide bond</keyword>
<evidence type="ECO:0000256" key="5">
    <source>
        <dbReference type="ARBA" id="ARBA00022552"/>
    </source>
</evidence>
<feature type="binding site" evidence="14">
    <location>
        <begin position="167"/>
        <end position="168"/>
    </location>
    <ligand>
        <name>S-adenosyl-L-methionine</name>
        <dbReference type="ChEBI" id="CHEBI:59789"/>
    </ligand>
</feature>
<dbReference type="GO" id="GO:0005737">
    <property type="term" value="C:cytoplasm"/>
    <property type="evidence" value="ECO:0007669"/>
    <property type="project" value="UniProtKB-SubCell"/>
</dbReference>
<evidence type="ECO:0000256" key="4">
    <source>
        <dbReference type="ARBA" id="ARBA00022490"/>
    </source>
</evidence>
<keyword evidence="7 14" id="KW-0808">Transferase</keyword>